<dbReference type="Gene3D" id="1.25.40.10">
    <property type="entry name" value="Tetratricopeptide repeat domain"/>
    <property type="match status" value="1"/>
</dbReference>
<feature type="region of interest" description="Disordered" evidence="1">
    <location>
        <begin position="81"/>
        <end position="104"/>
    </location>
</feature>
<name>W9XI22_9EURO</name>
<feature type="domain" description="Clr5" evidence="2">
    <location>
        <begin position="2"/>
        <end position="36"/>
    </location>
</feature>
<comment type="caution">
    <text evidence="3">The sequence shown here is derived from an EMBL/GenBank/DDBJ whole genome shotgun (WGS) entry which is preliminary data.</text>
</comment>
<reference evidence="3 4" key="1">
    <citation type="submission" date="2013-03" db="EMBL/GenBank/DDBJ databases">
        <title>The Genome Sequence of Capronia epimyces CBS 606.96.</title>
        <authorList>
            <consortium name="The Broad Institute Genomics Platform"/>
            <person name="Cuomo C."/>
            <person name="de Hoog S."/>
            <person name="Gorbushina A."/>
            <person name="Walker B."/>
            <person name="Young S.K."/>
            <person name="Zeng Q."/>
            <person name="Gargeya S."/>
            <person name="Fitzgerald M."/>
            <person name="Haas B."/>
            <person name="Abouelleil A."/>
            <person name="Allen A.W."/>
            <person name="Alvarado L."/>
            <person name="Arachchi H.M."/>
            <person name="Berlin A.M."/>
            <person name="Chapman S.B."/>
            <person name="Gainer-Dewar J."/>
            <person name="Goldberg J."/>
            <person name="Griggs A."/>
            <person name="Gujja S."/>
            <person name="Hansen M."/>
            <person name="Howarth C."/>
            <person name="Imamovic A."/>
            <person name="Ireland A."/>
            <person name="Larimer J."/>
            <person name="McCowan C."/>
            <person name="Murphy C."/>
            <person name="Pearson M."/>
            <person name="Poon T.W."/>
            <person name="Priest M."/>
            <person name="Roberts A."/>
            <person name="Saif S."/>
            <person name="Shea T."/>
            <person name="Sisk P."/>
            <person name="Sykes S."/>
            <person name="Wortman J."/>
            <person name="Nusbaum C."/>
            <person name="Birren B."/>
        </authorList>
    </citation>
    <scope>NUCLEOTIDE SEQUENCE [LARGE SCALE GENOMIC DNA]</scope>
    <source>
        <strain evidence="3 4">CBS 606.96</strain>
    </source>
</reference>
<dbReference type="PANTHER" id="PTHR38788:SF3">
    <property type="entry name" value="CLR5 DOMAIN-CONTAINING PROTEIN"/>
    <property type="match status" value="1"/>
</dbReference>
<sequence>MDLPLREVQRIMETDYHFKATKRMYNTRFKQWNICKNYKAEEKELLAARIARAHLENHSLENLTFKDRPLKFDRVLRHCKTRRRAQNGPNSTRGRAPASKRNNTNCAAMREIQGEVFLGTASVQARITPESGTTTTPDLTPPSSEPVDGADTFDIINHADLSPKPEPPILARPLSPPEKNMEVEVILYQTRIYYQNHVERIGQQTTEMYKVSGKARAFWSGVKSAIYFLKKQSPAFAWPLLNEACTSAGEMLDDGPALFLNEVFAVLSPVNTKVYPKVRSTLLRYLADMAAIKLRPTHPFAVVCRTLARGDDEQGAVSETAMNLTLDLFAESLGRGHSGTFAVHRSLVSLMRRDARLDAAKQLAEELVISMEQALVRQCAHDDDDDDNNNKQRKKKEKPTCISVTELCVAMTELVHVYMDRREYLVAQRLCQSLIQNYRVVQGPAFPDSRAAYALEDMAELCQCQTNLDGAVYWLTEALDASTALRGKEDPSTKHIHEKLARLSPCADSADSADFLR</sequence>
<dbReference type="EMBL" id="AMGY01000011">
    <property type="protein sequence ID" value="EXJ76995.1"/>
    <property type="molecule type" value="Genomic_DNA"/>
</dbReference>
<evidence type="ECO:0000313" key="4">
    <source>
        <dbReference type="Proteomes" id="UP000019478"/>
    </source>
</evidence>
<dbReference type="PANTHER" id="PTHR38788">
    <property type="entry name" value="CLR5 DOMAIN-CONTAINING PROTEIN"/>
    <property type="match status" value="1"/>
</dbReference>
<keyword evidence="4" id="KW-1185">Reference proteome</keyword>
<dbReference type="HOGENOM" id="CLU_031973_0_0_1"/>
<dbReference type="STRING" id="1182542.W9XI22"/>
<organism evidence="3 4">
    <name type="scientific">Capronia epimyces CBS 606.96</name>
    <dbReference type="NCBI Taxonomy" id="1182542"/>
    <lineage>
        <taxon>Eukaryota</taxon>
        <taxon>Fungi</taxon>
        <taxon>Dikarya</taxon>
        <taxon>Ascomycota</taxon>
        <taxon>Pezizomycotina</taxon>
        <taxon>Eurotiomycetes</taxon>
        <taxon>Chaetothyriomycetidae</taxon>
        <taxon>Chaetothyriales</taxon>
        <taxon>Herpotrichiellaceae</taxon>
        <taxon>Capronia</taxon>
    </lineage>
</organism>
<dbReference type="Proteomes" id="UP000019478">
    <property type="component" value="Unassembled WGS sequence"/>
</dbReference>
<dbReference type="eggNOG" id="ENOG502SQE7">
    <property type="taxonomic scope" value="Eukaryota"/>
</dbReference>
<dbReference type="AlphaFoldDB" id="W9XI22"/>
<proteinExistence type="predicted"/>
<protein>
    <recommendedName>
        <fullName evidence="2">Clr5 domain-containing protein</fullName>
    </recommendedName>
</protein>
<evidence type="ECO:0000256" key="1">
    <source>
        <dbReference type="SAM" id="MobiDB-lite"/>
    </source>
</evidence>
<evidence type="ECO:0000313" key="3">
    <source>
        <dbReference type="EMBL" id="EXJ76995.1"/>
    </source>
</evidence>
<dbReference type="InterPro" id="IPR025676">
    <property type="entry name" value="Clr5_dom"/>
</dbReference>
<dbReference type="InterPro" id="IPR011990">
    <property type="entry name" value="TPR-like_helical_dom_sf"/>
</dbReference>
<accession>W9XI22</accession>
<dbReference type="GeneID" id="19174233"/>
<gene>
    <name evidence="3" type="ORF">A1O3_10152</name>
</gene>
<dbReference type="OrthoDB" id="539213at2759"/>
<dbReference type="Pfam" id="PF14420">
    <property type="entry name" value="Clr5"/>
    <property type="match status" value="1"/>
</dbReference>
<dbReference type="RefSeq" id="XP_007738433.1">
    <property type="nucleotide sequence ID" value="XM_007740243.1"/>
</dbReference>
<evidence type="ECO:0000259" key="2">
    <source>
        <dbReference type="Pfam" id="PF14420"/>
    </source>
</evidence>